<dbReference type="GO" id="GO:0016798">
    <property type="term" value="F:hydrolase activity, acting on glycosyl bonds"/>
    <property type="evidence" value="ECO:0007669"/>
    <property type="project" value="UniProtKB-KW"/>
</dbReference>
<keyword evidence="5" id="KW-0326">Glycosidase</keyword>
<evidence type="ECO:0000256" key="1">
    <source>
        <dbReference type="ARBA" id="ARBA00022676"/>
    </source>
</evidence>
<dbReference type="RefSeq" id="WP_191615637.1">
    <property type="nucleotide sequence ID" value="NZ_JACYFG010000006.1"/>
</dbReference>
<evidence type="ECO:0000313" key="6">
    <source>
        <dbReference type="Proteomes" id="UP000622317"/>
    </source>
</evidence>
<dbReference type="Proteomes" id="UP000622317">
    <property type="component" value="Unassembled WGS sequence"/>
</dbReference>
<dbReference type="PANTHER" id="PTHR34106">
    <property type="entry name" value="GLYCOSIDASE"/>
    <property type="match status" value="1"/>
</dbReference>
<evidence type="ECO:0000256" key="3">
    <source>
        <dbReference type="ARBA" id="ARBA00024356"/>
    </source>
</evidence>
<protein>
    <submittedName>
        <fullName evidence="5">Glycosidase</fullName>
    </submittedName>
</protein>
<dbReference type="EMBL" id="JACYFG010000006">
    <property type="protein sequence ID" value="MBD5778500.1"/>
    <property type="molecule type" value="Genomic_DNA"/>
</dbReference>
<evidence type="ECO:0000256" key="4">
    <source>
        <dbReference type="SAM" id="MobiDB-lite"/>
    </source>
</evidence>
<comment type="caution">
    <text evidence="5">The sequence shown here is derived from an EMBL/GenBank/DDBJ whole genome shotgun (WGS) entry which is preliminary data.</text>
</comment>
<gene>
    <name evidence="5" type="ORF">IEN85_03275</name>
</gene>
<dbReference type="InterPro" id="IPR007184">
    <property type="entry name" value="Mannoside_phosphorylase"/>
</dbReference>
<dbReference type="GO" id="GO:0016757">
    <property type="term" value="F:glycosyltransferase activity"/>
    <property type="evidence" value="ECO:0007669"/>
    <property type="project" value="UniProtKB-KW"/>
</dbReference>
<reference evidence="5" key="1">
    <citation type="submission" date="2020-09" db="EMBL/GenBank/DDBJ databases">
        <title>Pelagicoccus enzymogenes sp. nov. with an EPS production, isolated from marine sediment.</title>
        <authorList>
            <person name="Feng X."/>
        </authorList>
    </citation>
    <scope>NUCLEOTIDE SEQUENCE</scope>
    <source>
        <strain evidence="5">NFK12</strain>
    </source>
</reference>
<dbReference type="AlphaFoldDB" id="A0A927IGL6"/>
<dbReference type="PIRSF" id="PIRSF016202">
    <property type="entry name" value="PH1107"/>
    <property type="match status" value="1"/>
</dbReference>
<keyword evidence="6" id="KW-1185">Reference proteome</keyword>
<evidence type="ECO:0000313" key="5">
    <source>
        <dbReference type="EMBL" id="MBD5778500.1"/>
    </source>
</evidence>
<proteinExistence type="inferred from homology"/>
<feature type="compositionally biased region" description="Polar residues" evidence="4">
    <location>
        <begin position="142"/>
        <end position="151"/>
    </location>
</feature>
<feature type="region of interest" description="Disordered" evidence="4">
    <location>
        <begin position="122"/>
        <end position="151"/>
    </location>
</feature>
<dbReference type="PANTHER" id="PTHR34106:SF4">
    <property type="entry name" value="BLL5143 PROTEIN"/>
    <property type="match status" value="1"/>
</dbReference>
<dbReference type="InterPro" id="IPR023296">
    <property type="entry name" value="Glyco_hydro_beta-prop_sf"/>
</dbReference>
<evidence type="ECO:0000256" key="2">
    <source>
        <dbReference type="ARBA" id="ARBA00022679"/>
    </source>
</evidence>
<keyword evidence="5" id="KW-0378">Hydrolase</keyword>
<dbReference type="SUPFAM" id="SSF75005">
    <property type="entry name" value="Arabinanase/levansucrase/invertase"/>
    <property type="match status" value="1"/>
</dbReference>
<keyword evidence="1" id="KW-0328">Glycosyltransferase</keyword>
<dbReference type="Gene3D" id="2.115.10.20">
    <property type="entry name" value="Glycosyl hydrolase domain, family 43"/>
    <property type="match status" value="1"/>
</dbReference>
<name>A0A927IGL6_9BACT</name>
<keyword evidence="2" id="KW-0808">Transferase</keyword>
<dbReference type="Pfam" id="PF04041">
    <property type="entry name" value="Glyco_hydro_130"/>
    <property type="match status" value="1"/>
</dbReference>
<accession>A0A927IGL6</accession>
<sequence>MTPPPLFTREPANPIVTPGGPSWRRAVSFNPAVFHDGQQYWMLERCAGSLRPFICHLGLLRSGDGVNWELACDEPVFTPAMCGSPIGSVQDPRVTRLEGRWWLTFAYRPYAWSSHPTGVGVPESHETDFPNLPPLPDADAAGSSNVANGRSDNLTRSGLAVSDDGQNWSFHSWITPADIDDRNVILFPEKIDGRYAVLRRPLEATSSSIWLSYSDDLETWTAPELLAKAAYPWENNRIGGSCPPICTDAGWLLFYHGVETTDPSVKAVTYRMGAMLLDLADPQKIIARCPLPLFEPEAYYERVGLYIPNVVFPTSCLVEGDTLLLYYGACDTSIGLARASLSELLSLLLRHPF</sequence>
<organism evidence="5 6">
    <name type="scientific">Pelagicoccus enzymogenes</name>
    <dbReference type="NCBI Taxonomy" id="2773457"/>
    <lineage>
        <taxon>Bacteria</taxon>
        <taxon>Pseudomonadati</taxon>
        <taxon>Verrucomicrobiota</taxon>
        <taxon>Opitutia</taxon>
        <taxon>Puniceicoccales</taxon>
        <taxon>Pelagicoccaceae</taxon>
        <taxon>Pelagicoccus</taxon>
    </lineage>
</organism>
<comment type="similarity">
    <text evidence="3">Belongs to the glycosyl hydrolase 130 family.</text>
</comment>